<accession>A0AAD1FZM3</accession>
<gene>
    <name evidence="4" type="ORF">DFR51_2202</name>
    <name evidence="3" type="ORF">SmB9_04020</name>
</gene>
<organism evidence="3 5">
    <name type="scientific">Sphingosinicella microcystinivorans</name>
    <dbReference type="NCBI Taxonomy" id="335406"/>
    <lineage>
        <taxon>Bacteria</taxon>
        <taxon>Pseudomonadati</taxon>
        <taxon>Pseudomonadota</taxon>
        <taxon>Alphaproteobacteria</taxon>
        <taxon>Sphingomonadales</taxon>
        <taxon>Sphingosinicellaceae</taxon>
        <taxon>Sphingosinicella</taxon>
    </lineage>
</organism>
<reference evidence="4 6" key="2">
    <citation type="submission" date="2018-10" db="EMBL/GenBank/DDBJ databases">
        <title>Genomic Encyclopedia of Type Strains, Phase IV (KMG-IV): sequencing the most valuable type-strain genomes for metagenomic binning, comparative biology and taxonomic classification.</title>
        <authorList>
            <person name="Goeker M."/>
        </authorList>
    </citation>
    <scope>NUCLEOTIDE SEQUENCE [LARGE SCALE GENOMIC DNA]</scope>
    <source>
        <strain evidence="4 6">DSM 19791</strain>
    </source>
</reference>
<keyword evidence="4" id="KW-0646">Protease inhibitor</keyword>
<protein>
    <submittedName>
        <fullName evidence="4">YpeB-like protein with putative protease inhibitory function</fullName>
    </submittedName>
</protein>
<proteinExistence type="predicted"/>
<evidence type="ECO:0000313" key="5">
    <source>
        <dbReference type="Proteomes" id="UP000275727"/>
    </source>
</evidence>
<dbReference type="InterPro" id="IPR025711">
    <property type="entry name" value="PepSY"/>
</dbReference>
<evidence type="ECO:0000313" key="6">
    <source>
        <dbReference type="Proteomes" id="UP000276029"/>
    </source>
</evidence>
<dbReference type="AlphaFoldDB" id="A0AAD1FZM3"/>
<dbReference type="Proteomes" id="UP000276029">
    <property type="component" value="Unassembled WGS sequence"/>
</dbReference>
<evidence type="ECO:0000313" key="4">
    <source>
        <dbReference type="EMBL" id="RKS88989.1"/>
    </source>
</evidence>
<dbReference type="EMBL" id="RBWX01000008">
    <property type="protein sequence ID" value="RKS88989.1"/>
    <property type="molecule type" value="Genomic_DNA"/>
</dbReference>
<reference evidence="3 5" key="1">
    <citation type="submission" date="2018-06" db="EMBL/GenBank/DDBJ databases">
        <title>Complete Genome Sequence of the Microcystin-Degrading Bacterium Sphingosinicella microcystinivorans Strain B-9.</title>
        <authorList>
            <person name="Jin H."/>
            <person name="Nishizawa T."/>
            <person name="Guo Y."/>
            <person name="Nishizawa A."/>
            <person name="Park H."/>
            <person name="Kato H."/>
            <person name="Tsuji K."/>
            <person name="Harada K."/>
        </authorList>
    </citation>
    <scope>NUCLEOTIDE SEQUENCE [LARGE SCALE GENOMIC DNA]</scope>
    <source>
        <strain evidence="3 5">B9</strain>
    </source>
</reference>
<name>A0AAD1FZM3_SPHMI</name>
<feature type="chain" id="PRO_5042267151" evidence="1">
    <location>
        <begin position="22"/>
        <end position="85"/>
    </location>
</feature>
<dbReference type="EMBL" id="AP018711">
    <property type="protein sequence ID" value="BBE32744.1"/>
    <property type="molecule type" value="Genomic_DNA"/>
</dbReference>
<sequence>MNRFVLPVAALAIAAPFTACAAAPAAKPMSFGAAEKRAAKQGIRADEIKIKGSTIKVEGRDNRNRKVELLLDRRTGEVLDRRFDD</sequence>
<dbReference type="Proteomes" id="UP000275727">
    <property type="component" value="Chromosome"/>
</dbReference>
<evidence type="ECO:0000259" key="2">
    <source>
        <dbReference type="Pfam" id="PF13670"/>
    </source>
</evidence>
<feature type="signal peptide" evidence="1">
    <location>
        <begin position="1"/>
        <end position="21"/>
    </location>
</feature>
<keyword evidence="1" id="KW-0732">Signal</keyword>
<feature type="domain" description="PepSY" evidence="2">
    <location>
        <begin position="8"/>
        <end position="81"/>
    </location>
</feature>
<evidence type="ECO:0000256" key="1">
    <source>
        <dbReference type="SAM" id="SignalP"/>
    </source>
</evidence>
<dbReference type="GO" id="GO:0030414">
    <property type="term" value="F:peptidase inhibitor activity"/>
    <property type="evidence" value="ECO:0007669"/>
    <property type="project" value="UniProtKB-KW"/>
</dbReference>
<dbReference type="RefSeq" id="WP_160119048.1">
    <property type="nucleotide sequence ID" value="NZ_AP018711.1"/>
</dbReference>
<dbReference type="Pfam" id="PF13670">
    <property type="entry name" value="PepSY_2"/>
    <property type="match status" value="1"/>
</dbReference>
<dbReference type="KEGG" id="smic:SmB9_04020"/>
<keyword evidence="6" id="KW-1185">Reference proteome</keyword>
<evidence type="ECO:0000313" key="3">
    <source>
        <dbReference type="EMBL" id="BBE32744.1"/>
    </source>
</evidence>